<sequence>MKRLLKTTSLFSLIAISGSAFAESATDAANFSPRLKLQSRYSFTDSYRKNELDLITATARFGLNYRYKNVFGTLEVQAGSPTEGFTNTSSESVPTTNGRESVFDVRRANIGLDLYKSDPATVSFVIGRDRIVASLVYAPDALTQILATNLDNVSSLTSSDGLGLKYAGKFDFGMINFGIGAYNNIAVATQSTGSGWFGNTSLVQGDNSFNSSPKTQSRAIQANLGADINAGDGIVEARVGYGSQSNAVNKITATSTTDATTLVTTYTNTYKVFDVTNTEVSLGYNYMNAALKGGVWYQSVTTSKSQTGVLGASNNIDNYTASTTDDSQTINTVGVGVTGNSKLWGMSDLLGSGDALTYALGYQNSTGLLVSGGGGTTGVTKFTNSTLTTDLYNVGLGYMQEKFSLEFNYAMINASKEIYTNNDGKQNQTSANLFYLVGTLSL</sequence>
<dbReference type="RefSeq" id="WP_153418849.1">
    <property type="nucleotide sequence ID" value="NZ_WFLM01000002.1"/>
</dbReference>
<feature type="signal peptide" evidence="1">
    <location>
        <begin position="1"/>
        <end position="22"/>
    </location>
</feature>
<evidence type="ECO:0000256" key="1">
    <source>
        <dbReference type="SAM" id="SignalP"/>
    </source>
</evidence>
<proteinExistence type="predicted"/>
<dbReference type="EMBL" id="WFLM01000002">
    <property type="protein sequence ID" value="KAB8039569.1"/>
    <property type="molecule type" value="Genomic_DNA"/>
</dbReference>
<name>A0A6N6VUY3_9BACT</name>
<comment type="caution">
    <text evidence="2">The sequence shown here is derived from an EMBL/GenBank/DDBJ whole genome shotgun (WGS) entry which is preliminary data.</text>
</comment>
<keyword evidence="3" id="KW-1185">Reference proteome</keyword>
<dbReference type="Proteomes" id="UP000437748">
    <property type="component" value="Unassembled WGS sequence"/>
</dbReference>
<gene>
    <name evidence="2" type="ORF">GCL60_04745</name>
</gene>
<evidence type="ECO:0008006" key="4">
    <source>
        <dbReference type="Google" id="ProtNLM"/>
    </source>
</evidence>
<reference evidence="2 3" key="1">
    <citation type="submission" date="2019-10" db="EMBL/GenBank/DDBJ databases">
        <title>New species of Slilvanegrellaceae.</title>
        <authorList>
            <person name="Pitt A."/>
            <person name="Hahn M.W."/>
        </authorList>
    </citation>
    <scope>NUCLEOTIDE SEQUENCE [LARGE SCALE GENOMIC DNA]</scope>
    <source>
        <strain evidence="2 3">SP-Ram-0.45-NSY-1</strain>
    </source>
</reference>
<keyword evidence="1" id="KW-0732">Signal</keyword>
<organism evidence="2 3">
    <name type="scientific">Silvanigrella paludirubra</name>
    <dbReference type="NCBI Taxonomy" id="2499159"/>
    <lineage>
        <taxon>Bacteria</taxon>
        <taxon>Pseudomonadati</taxon>
        <taxon>Bdellovibrionota</taxon>
        <taxon>Oligoflexia</taxon>
        <taxon>Silvanigrellales</taxon>
        <taxon>Silvanigrellaceae</taxon>
        <taxon>Silvanigrella</taxon>
    </lineage>
</organism>
<accession>A0A6N6VUY3</accession>
<dbReference type="AlphaFoldDB" id="A0A6N6VUY3"/>
<feature type="chain" id="PRO_5027015378" description="Outer membrane beta-barrel protein" evidence="1">
    <location>
        <begin position="23"/>
        <end position="442"/>
    </location>
</feature>
<evidence type="ECO:0000313" key="2">
    <source>
        <dbReference type="EMBL" id="KAB8039569.1"/>
    </source>
</evidence>
<evidence type="ECO:0000313" key="3">
    <source>
        <dbReference type="Proteomes" id="UP000437748"/>
    </source>
</evidence>
<protein>
    <recommendedName>
        <fullName evidence="4">Outer membrane beta-barrel protein</fullName>
    </recommendedName>
</protein>
<dbReference type="OrthoDB" id="5290647at2"/>